<dbReference type="InterPro" id="IPR002716">
    <property type="entry name" value="PIN_dom"/>
</dbReference>
<dbReference type="Proteomes" id="UP000178187">
    <property type="component" value="Unassembled WGS sequence"/>
</dbReference>
<dbReference type="PANTHER" id="PTHR34610">
    <property type="entry name" value="SSL7007 PROTEIN"/>
    <property type="match status" value="1"/>
</dbReference>
<dbReference type="Gene3D" id="3.40.50.1010">
    <property type="entry name" value="5'-nuclease"/>
    <property type="match status" value="1"/>
</dbReference>
<comment type="caution">
    <text evidence="2">The sequence shown here is derived from an EMBL/GenBank/DDBJ whole genome shotgun (WGS) entry which is preliminary data.</text>
</comment>
<dbReference type="PANTHER" id="PTHR34610:SF3">
    <property type="entry name" value="SSL7007 PROTEIN"/>
    <property type="match status" value="1"/>
</dbReference>
<dbReference type="NCBIfam" id="TIGR00305">
    <property type="entry name" value="putative toxin-antitoxin system toxin component, PIN family"/>
    <property type="match status" value="1"/>
</dbReference>
<dbReference type="CDD" id="cd09854">
    <property type="entry name" value="PIN_VapC-like"/>
    <property type="match status" value="1"/>
</dbReference>
<reference evidence="2 3" key="1">
    <citation type="journal article" date="2016" name="Nat. Commun.">
        <title>Thousands of microbial genomes shed light on interconnected biogeochemical processes in an aquifer system.</title>
        <authorList>
            <person name="Anantharaman K."/>
            <person name="Brown C.T."/>
            <person name="Hug L.A."/>
            <person name="Sharon I."/>
            <person name="Castelle C.J."/>
            <person name="Probst A.J."/>
            <person name="Thomas B.C."/>
            <person name="Singh A."/>
            <person name="Wilkins M.J."/>
            <person name="Karaoz U."/>
            <person name="Brodie E.L."/>
            <person name="Williams K.H."/>
            <person name="Hubbard S.S."/>
            <person name="Banfield J.F."/>
        </authorList>
    </citation>
    <scope>NUCLEOTIDE SEQUENCE [LARGE SCALE GENOMIC DNA]</scope>
</reference>
<protein>
    <submittedName>
        <fullName evidence="2">Putative toxin-antitoxin system toxin component, PIN family</fullName>
    </submittedName>
</protein>
<evidence type="ECO:0000313" key="3">
    <source>
        <dbReference type="Proteomes" id="UP000178187"/>
    </source>
</evidence>
<dbReference type="InterPro" id="IPR029060">
    <property type="entry name" value="PIN-like_dom_sf"/>
</dbReference>
<dbReference type="SMART" id="SM00670">
    <property type="entry name" value="PINc"/>
    <property type="match status" value="1"/>
</dbReference>
<gene>
    <name evidence="2" type="ORF">A3G33_02505</name>
</gene>
<dbReference type="EMBL" id="MHFR01000044">
    <property type="protein sequence ID" value="OGW97135.1"/>
    <property type="molecule type" value="Genomic_DNA"/>
</dbReference>
<accession>A0A1G1KW87</accession>
<evidence type="ECO:0000313" key="2">
    <source>
        <dbReference type="EMBL" id="OGW97135.1"/>
    </source>
</evidence>
<dbReference type="Pfam" id="PF13470">
    <property type="entry name" value="PIN_3"/>
    <property type="match status" value="1"/>
</dbReference>
<proteinExistence type="predicted"/>
<name>A0A1G1KW87_9BACT</name>
<dbReference type="SUPFAM" id="SSF88723">
    <property type="entry name" value="PIN domain-like"/>
    <property type="match status" value="1"/>
</dbReference>
<dbReference type="InterPro" id="IPR002850">
    <property type="entry name" value="PIN_toxin-like"/>
</dbReference>
<dbReference type="AlphaFoldDB" id="A0A1G1KW87"/>
<feature type="domain" description="PIN" evidence="1">
    <location>
        <begin position="1"/>
        <end position="112"/>
    </location>
</feature>
<evidence type="ECO:0000259" key="1">
    <source>
        <dbReference type="SMART" id="SM00670"/>
    </source>
</evidence>
<sequence length="134" mass="15004">MKVVVDTNVLIAAFLTSGTAFEVLEVVLEEKIGVLSPYILNEFEAVLKSKKFGFPVRLVDEFVKYLKTNCSIIAEDKRFNPDFSDAADRKILALCQTIGADMFLTGDKELLALKQIGQTPIVSPSEFWKQKRSI</sequence>
<organism evidence="2 3">
    <name type="scientific">Candidatus Danuiimicrobium aquiferis</name>
    <dbReference type="NCBI Taxonomy" id="1801832"/>
    <lineage>
        <taxon>Bacteria</taxon>
        <taxon>Pseudomonadati</taxon>
        <taxon>Candidatus Omnitrophota</taxon>
        <taxon>Candidatus Danuiimicrobium</taxon>
    </lineage>
</organism>